<accession>A0AA48HH16</accession>
<dbReference type="CDD" id="cd02440">
    <property type="entry name" value="AdoMet_MTases"/>
    <property type="match status" value="1"/>
</dbReference>
<keyword evidence="2" id="KW-1185">Reference proteome</keyword>
<protein>
    <recommendedName>
        <fullName evidence="3">Class I SAM-dependent methyltransferase</fullName>
    </recommendedName>
</protein>
<dbReference type="Pfam" id="PF13489">
    <property type="entry name" value="Methyltransf_23"/>
    <property type="match status" value="1"/>
</dbReference>
<reference evidence="1 2" key="1">
    <citation type="submission" date="2023-01" db="EMBL/GenBank/DDBJ databases">
        <title>Complete genome sequence of Muricauda aquimarina strain IFOP_LL357.</title>
        <authorList>
            <person name="Gajardo G."/>
            <person name="Ueki S."/>
            <person name="Maruyama F."/>
        </authorList>
    </citation>
    <scope>NUCLEOTIDE SEQUENCE [LARGE SCALE GENOMIC DNA]</scope>
    <source>
        <strain evidence="1 2">IFOP_LL357</strain>
    </source>
</reference>
<proteinExistence type="predicted"/>
<evidence type="ECO:0008006" key="3">
    <source>
        <dbReference type="Google" id="ProtNLM"/>
    </source>
</evidence>
<dbReference type="AlphaFoldDB" id="A0AA48HH16"/>
<name>A0AA48HH16_9FLAO</name>
<evidence type="ECO:0000313" key="1">
    <source>
        <dbReference type="EMBL" id="BDW93278.1"/>
    </source>
</evidence>
<evidence type="ECO:0000313" key="2">
    <source>
        <dbReference type="Proteomes" id="UP001330184"/>
    </source>
</evidence>
<dbReference type="SUPFAM" id="SSF53335">
    <property type="entry name" value="S-adenosyl-L-methionine-dependent methyltransferases"/>
    <property type="match status" value="1"/>
</dbReference>
<sequence length="221" mass="25113">MSDEIKKSWHKNAEEWVKIIQNNAIPSRKYTNTAILDTLKSLDGDSLADIGCGEGWLSREMHALGWKITGVDAIPGLIEQAKKQGDQSFEVFTFEDIIDGKAIPNAPFDVAVFNFCLYLKDGTQELFSNTLKQLKANGTIVIQTLHPYFLIENGLPYQSQWLSDSWKGLPGNFTDGHSWYARTMEDWIEVLNMVEQSKFSFKEILNNEHKPISLIIKISKI</sequence>
<dbReference type="InterPro" id="IPR029063">
    <property type="entry name" value="SAM-dependent_MTases_sf"/>
</dbReference>
<dbReference type="EMBL" id="AP027268">
    <property type="protein sequence ID" value="BDW93278.1"/>
    <property type="molecule type" value="Genomic_DNA"/>
</dbReference>
<gene>
    <name evidence="1" type="ORF">MACH07_21100</name>
</gene>
<dbReference type="RefSeq" id="WP_338193647.1">
    <property type="nucleotide sequence ID" value="NZ_AP027268.1"/>
</dbReference>
<dbReference type="Gene3D" id="3.40.50.150">
    <property type="entry name" value="Vaccinia Virus protein VP39"/>
    <property type="match status" value="1"/>
</dbReference>
<dbReference type="PANTHER" id="PTHR43861">
    <property type="entry name" value="TRANS-ACONITATE 2-METHYLTRANSFERASE-RELATED"/>
    <property type="match status" value="1"/>
</dbReference>
<organism evidence="1 2">
    <name type="scientific">Flagellimonas marinaquae</name>
    <dbReference type="NCBI Taxonomy" id="254955"/>
    <lineage>
        <taxon>Bacteria</taxon>
        <taxon>Pseudomonadati</taxon>
        <taxon>Bacteroidota</taxon>
        <taxon>Flavobacteriia</taxon>
        <taxon>Flavobacteriales</taxon>
        <taxon>Flavobacteriaceae</taxon>
        <taxon>Flagellimonas</taxon>
    </lineage>
</organism>
<dbReference type="Proteomes" id="UP001330184">
    <property type="component" value="Chromosome"/>
</dbReference>